<keyword evidence="7 9" id="KW-0408">Iron</keyword>
<dbReference type="GO" id="GO:0005506">
    <property type="term" value="F:iron ion binding"/>
    <property type="evidence" value="ECO:0007669"/>
    <property type="project" value="InterPro"/>
</dbReference>
<dbReference type="GO" id="GO:0020037">
    <property type="term" value="F:heme binding"/>
    <property type="evidence" value="ECO:0007669"/>
    <property type="project" value="InterPro"/>
</dbReference>
<evidence type="ECO:0000256" key="9">
    <source>
        <dbReference type="PIRSR" id="PIRSR602401-1"/>
    </source>
</evidence>
<dbReference type="CDD" id="cd11065">
    <property type="entry name" value="CYP64-like"/>
    <property type="match status" value="1"/>
</dbReference>
<dbReference type="OrthoDB" id="2789670at2759"/>
<dbReference type="InterPro" id="IPR002401">
    <property type="entry name" value="Cyt_P450_E_grp-I"/>
</dbReference>
<keyword evidence="12" id="KW-1185">Reference proteome</keyword>
<keyword evidence="6 10" id="KW-0560">Oxidoreductase</keyword>
<dbReference type="KEGG" id="mrr:Moror_983"/>
<sequence length="507" mass="57454">MSALTSFAYVFLVYIALAIAKKSLNHSRRARTFRYPPGPPGNAITGNFFDLPQKKPWVVYAKWARQYGDIMHLDALGDHIVILSTPDIANDLLEKRSRIYSSKPHPEVAELSGWGFNMALHAYGDLWRWNRRTYQQHLRPNAVAELRPIIQKCIAIFLNNLLHTPNAFMGHLDLLSCSLALSSMYGVKIVSADDPLLRLAKATVHTLDTVVSTRYSFLVSSFPFIRFIPEWVPIFGSTARFISSTKKLCHDLRELPFNQVIKDLESGSANDGLVARMLKKDTIPAEEFNRIKDMASMILVASADTTLSSLGTFFIAMANSPHCQERAWREIDAVVGNSRLPTYEDRKSLPYIEAIYREVMRWHPAIPMVLHTSTEDDRYSDYDIPQGSIVFANVWAMTHDERVYADPYKFNPERFLDVNGRLNDDDTILGFGFGRRICVGQHFADAIMWLTIASVLTCFKISRARDVKGNEIEIEEKYSDGPGLLSYPLPFRCSISPRHPEVGSLLA</sequence>
<feature type="binding site" description="axial binding residue" evidence="9">
    <location>
        <position position="438"/>
    </location>
    <ligand>
        <name>heme</name>
        <dbReference type="ChEBI" id="CHEBI:30413"/>
    </ligand>
    <ligandPart>
        <name>Fe</name>
        <dbReference type="ChEBI" id="CHEBI:18248"/>
    </ligandPart>
</feature>
<dbReference type="Pfam" id="PF00067">
    <property type="entry name" value="p450"/>
    <property type="match status" value="1"/>
</dbReference>
<dbReference type="InterPro" id="IPR001128">
    <property type="entry name" value="Cyt_P450"/>
</dbReference>
<dbReference type="Gene3D" id="1.10.630.10">
    <property type="entry name" value="Cytochrome P450"/>
    <property type="match status" value="1"/>
</dbReference>
<comment type="similarity">
    <text evidence="3 10">Belongs to the cytochrome P450 family.</text>
</comment>
<accession>V2YW79</accession>
<dbReference type="PRINTS" id="PR00385">
    <property type="entry name" value="P450"/>
</dbReference>
<dbReference type="InterPro" id="IPR017972">
    <property type="entry name" value="Cyt_P450_CS"/>
</dbReference>
<dbReference type="PRINTS" id="PR00463">
    <property type="entry name" value="EP450I"/>
</dbReference>
<dbReference type="GO" id="GO:0016705">
    <property type="term" value="F:oxidoreductase activity, acting on paired donors, with incorporation or reduction of molecular oxygen"/>
    <property type="evidence" value="ECO:0007669"/>
    <property type="project" value="InterPro"/>
</dbReference>
<evidence type="ECO:0000256" key="2">
    <source>
        <dbReference type="ARBA" id="ARBA00005179"/>
    </source>
</evidence>
<dbReference type="GO" id="GO:0004497">
    <property type="term" value="F:monooxygenase activity"/>
    <property type="evidence" value="ECO:0007669"/>
    <property type="project" value="UniProtKB-KW"/>
</dbReference>
<keyword evidence="4 9" id="KW-0349">Heme</keyword>
<evidence type="ECO:0000256" key="5">
    <source>
        <dbReference type="ARBA" id="ARBA00022723"/>
    </source>
</evidence>
<proteinExistence type="inferred from homology"/>
<evidence type="ECO:0000256" key="1">
    <source>
        <dbReference type="ARBA" id="ARBA00001971"/>
    </source>
</evidence>
<dbReference type="InterPro" id="IPR036396">
    <property type="entry name" value="Cyt_P450_sf"/>
</dbReference>
<evidence type="ECO:0000256" key="10">
    <source>
        <dbReference type="RuleBase" id="RU000461"/>
    </source>
</evidence>
<organism evidence="11 12">
    <name type="scientific">Moniliophthora roreri (strain MCA 2997)</name>
    <name type="common">Cocoa frosty pod rot fungus</name>
    <name type="synonym">Crinipellis roreri</name>
    <dbReference type="NCBI Taxonomy" id="1381753"/>
    <lineage>
        <taxon>Eukaryota</taxon>
        <taxon>Fungi</taxon>
        <taxon>Dikarya</taxon>
        <taxon>Basidiomycota</taxon>
        <taxon>Agaricomycotina</taxon>
        <taxon>Agaricomycetes</taxon>
        <taxon>Agaricomycetidae</taxon>
        <taxon>Agaricales</taxon>
        <taxon>Marasmiineae</taxon>
        <taxon>Marasmiaceae</taxon>
        <taxon>Moniliophthora</taxon>
    </lineage>
</organism>
<gene>
    <name evidence="11" type="ORF">Moror_983</name>
</gene>
<dbReference type="PROSITE" id="PS00086">
    <property type="entry name" value="CYTOCHROME_P450"/>
    <property type="match status" value="1"/>
</dbReference>
<dbReference type="Proteomes" id="UP000017559">
    <property type="component" value="Unassembled WGS sequence"/>
</dbReference>
<evidence type="ECO:0000256" key="8">
    <source>
        <dbReference type="ARBA" id="ARBA00023033"/>
    </source>
</evidence>
<dbReference type="STRING" id="1381753.V2YW79"/>
<evidence type="ECO:0000313" key="11">
    <source>
        <dbReference type="EMBL" id="ESK95954.1"/>
    </source>
</evidence>
<evidence type="ECO:0000256" key="4">
    <source>
        <dbReference type="ARBA" id="ARBA00022617"/>
    </source>
</evidence>
<dbReference type="SUPFAM" id="SSF48264">
    <property type="entry name" value="Cytochrome P450"/>
    <property type="match status" value="1"/>
</dbReference>
<dbReference type="PANTHER" id="PTHR46300:SF7">
    <property type="entry name" value="P450, PUTATIVE (EUROFUNG)-RELATED"/>
    <property type="match status" value="1"/>
</dbReference>
<reference evidence="11 12" key="1">
    <citation type="journal article" date="2014" name="BMC Genomics">
        <title>Genome and secretome analysis of the hemibiotrophic fungal pathogen, Moniliophthora roreri, which causes frosty pod rot disease of cacao: mechanisms of the biotrophic and necrotrophic phases.</title>
        <authorList>
            <person name="Meinhardt L.W."/>
            <person name="Costa G.G.L."/>
            <person name="Thomazella D.P.T."/>
            <person name="Teixeira P.J.P.L."/>
            <person name="Carazzolle M.F."/>
            <person name="Schuster S.C."/>
            <person name="Carlson J.E."/>
            <person name="Guiltinan M.J."/>
            <person name="Mieczkowski P."/>
            <person name="Farmer A."/>
            <person name="Ramaraj T."/>
            <person name="Crozier J."/>
            <person name="Davis R.E."/>
            <person name="Shao J."/>
            <person name="Melnick R.L."/>
            <person name="Pereira G.A.G."/>
            <person name="Bailey B.A."/>
        </authorList>
    </citation>
    <scope>NUCLEOTIDE SEQUENCE [LARGE SCALE GENOMIC DNA]</scope>
    <source>
        <strain evidence="11 12">MCA 2997</strain>
    </source>
</reference>
<dbReference type="PANTHER" id="PTHR46300">
    <property type="entry name" value="P450, PUTATIVE (EUROFUNG)-RELATED-RELATED"/>
    <property type="match status" value="1"/>
</dbReference>
<dbReference type="AlphaFoldDB" id="V2YW79"/>
<evidence type="ECO:0000256" key="7">
    <source>
        <dbReference type="ARBA" id="ARBA00023004"/>
    </source>
</evidence>
<dbReference type="EMBL" id="AWSO01000057">
    <property type="protein sequence ID" value="ESK95954.1"/>
    <property type="molecule type" value="Genomic_DNA"/>
</dbReference>
<comment type="cofactor">
    <cofactor evidence="1 9">
        <name>heme</name>
        <dbReference type="ChEBI" id="CHEBI:30413"/>
    </cofactor>
</comment>
<keyword evidence="5 9" id="KW-0479">Metal-binding</keyword>
<comment type="caution">
    <text evidence="11">The sequence shown here is derived from an EMBL/GenBank/DDBJ whole genome shotgun (WGS) entry which is preliminary data.</text>
</comment>
<evidence type="ECO:0000256" key="6">
    <source>
        <dbReference type="ARBA" id="ARBA00023002"/>
    </source>
</evidence>
<comment type="pathway">
    <text evidence="2">Secondary metabolite biosynthesis.</text>
</comment>
<dbReference type="InterPro" id="IPR050364">
    <property type="entry name" value="Cytochrome_P450_fung"/>
</dbReference>
<protein>
    <submittedName>
        <fullName evidence="11">Cytochrome p450</fullName>
    </submittedName>
</protein>
<evidence type="ECO:0000313" key="12">
    <source>
        <dbReference type="Proteomes" id="UP000017559"/>
    </source>
</evidence>
<name>V2YW79_MONRO</name>
<keyword evidence="8 10" id="KW-0503">Monooxygenase</keyword>
<dbReference type="HOGENOM" id="CLU_001570_2_3_1"/>
<evidence type="ECO:0000256" key="3">
    <source>
        <dbReference type="ARBA" id="ARBA00010617"/>
    </source>
</evidence>